<feature type="region of interest" description="Disordered" evidence="14">
    <location>
        <begin position="2189"/>
        <end position="2210"/>
    </location>
</feature>
<comment type="catalytic activity">
    <reaction evidence="12">
        <text>L-threonyl-[protein] + ATP = O-phospho-L-threonyl-[protein] + ADP + H(+)</text>
        <dbReference type="Rhea" id="RHEA:46608"/>
        <dbReference type="Rhea" id="RHEA-COMP:11060"/>
        <dbReference type="Rhea" id="RHEA-COMP:11605"/>
        <dbReference type="ChEBI" id="CHEBI:15378"/>
        <dbReference type="ChEBI" id="CHEBI:30013"/>
        <dbReference type="ChEBI" id="CHEBI:30616"/>
        <dbReference type="ChEBI" id="CHEBI:61977"/>
        <dbReference type="ChEBI" id="CHEBI:456216"/>
        <dbReference type="EC" id="2.7.11.1"/>
    </reaction>
</comment>
<dbReference type="PROSITE" id="PS51190">
    <property type="entry name" value="FATC"/>
    <property type="match status" value="1"/>
</dbReference>
<dbReference type="GO" id="GO:0046983">
    <property type="term" value="F:protein dimerization activity"/>
    <property type="evidence" value="ECO:0007669"/>
    <property type="project" value="InterPro"/>
</dbReference>
<dbReference type="SMART" id="SM00146">
    <property type="entry name" value="PI3Kc"/>
    <property type="match status" value="1"/>
</dbReference>
<accession>A0AAD5TZX2</accession>
<dbReference type="InterPro" id="IPR003152">
    <property type="entry name" value="FATC_dom"/>
</dbReference>
<dbReference type="PROSITE" id="PS00916">
    <property type="entry name" value="PI3_4_KINASE_2"/>
    <property type="match status" value="1"/>
</dbReference>
<dbReference type="InterPro" id="IPR011990">
    <property type="entry name" value="TPR-like_helical_dom_sf"/>
</dbReference>
<dbReference type="SMART" id="SM00802">
    <property type="entry name" value="UME"/>
    <property type="match status" value="1"/>
</dbReference>
<keyword evidence="4" id="KW-0723">Serine/threonine-protein kinase</keyword>
<evidence type="ECO:0000256" key="1">
    <source>
        <dbReference type="ARBA" id="ARBA00004123"/>
    </source>
</evidence>
<dbReference type="Gene3D" id="4.10.280.10">
    <property type="entry name" value="Helix-loop-helix DNA-binding domain"/>
    <property type="match status" value="1"/>
</dbReference>
<feature type="compositionally biased region" description="Low complexity" evidence="14">
    <location>
        <begin position="2250"/>
        <end position="2266"/>
    </location>
</feature>
<feature type="region of interest" description="Disordered" evidence="14">
    <location>
        <begin position="2152"/>
        <end position="2173"/>
    </location>
</feature>
<dbReference type="PROSITE" id="PS50290">
    <property type="entry name" value="PI3_4_KINASE_3"/>
    <property type="match status" value="1"/>
</dbReference>
<dbReference type="Pfam" id="PF25030">
    <property type="entry name" value="M-HEAT_ATR"/>
    <property type="match status" value="1"/>
</dbReference>
<dbReference type="SUPFAM" id="SSF56112">
    <property type="entry name" value="Protein kinase-like (PK-like)"/>
    <property type="match status" value="1"/>
</dbReference>
<feature type="region of interest" description="Disordered" evidence="14">
    <location>
        <begin position="2242"/>
        <end position="2288"/>
    </location>
</feature>
<dbReference type="Pfam" id="PF00010">
    <property type="entry name" value="HLH"/>
    <property type="match status" value="1"/>
</dbReference>
<name>A0AAD5TZX2_9FUNG</name>
<dbReference type="CDD" id="cd00892">
    <property type="entry name" value="PIKKc_ATR"/>
    <property type="match status" value="1"/>
</dbReference>
<dbReference type="SUPFAM" id="SSF47459">
    <property type="entry name" value="HLH, helix-loop-helix DNA-binding domain"/>
    <property type="match status" value="1"/>
</dbReference>
<comment type="caution">
    <text evidence="19">The sequence shown here is derived from an EMBL/GenBank/DDBJ whole genome shotgun (WGS) entry which is preliminary data.</text>
</comment>
<dbReference type="InterPro" id="IPR012993">
    <property type="entry name" value="UME"/>
</dbReference>
<dbReference type="GO" id="GO:0006281">
    <property type="term" value="P:DNA repair"/>
    <property type="evidence" value="ECO:0007669"/>
    <property type="project" value="UniProtKB-KW"/>
</dbReference>
<evidence type="ECO:0000313" key="19">
    <source>
        <dbReference type="EMBL" id="KAJ3219045.1"/>
    </source>
</evidence>
<evidence type="ECO:0000256" key="7">
    <source>
        <dbReference type="ARBA" id="ARBA00022763"/>
    </source>
</evidence>
<sequence length="2379" mass="272431">MSLPLKTIIDILDHLFFIFKNKEIYNSDSRMKIVINGADTVLMILLLAKKSHFYSTQQASNKNEIQLLNSFESDFLDLLIDFSKSETLWLRILSWKSLTKALCLNEPYYKLKYMPLLESDPESVLFEASQSLKCFFDVEIESKEKLNLLAAEFVVNFKFLINIPLARNLYLTFISKFIENQNDLKYLSVAYWWDDEIDYCFSSTSKEVRVATCTILVSIFGHKAFTADDSTVKSDIKAVLDSNGKSLLLILDKFISSADHFIGDTIIWVTGEIGRISQNSLPLVIRFYLEILSENKLSLSSLVYSQATEIAKHRNQNLEQLFQLHLEDISIFLINKIKIEEDFLLVENISTTFFKLDLRSFLTLSLQYILPHLVLSHNESVLNMIAKIVEKQVGLILVEKIQYIMFQILLNNDKRTKLEFFLNLLNSGGNYDIVDVAKTCSTDLVEKLAIELGDPNNRKKAETELNYVRQLNECEVLSDFLQTYLLRVLININKNINLNEEVQADIPYQIKLLKSLNEMIKMIGRNIYTMLSQIMATLQTALNFPHLQGASLLSWETLVKTVEVKRVQKIVHEVVAVLMKNFDQYDAWAIDKVGQIFDYLIIQNESVIYECLSSLSYFPASTPNFVEMNKIIQKHRPKNTIELLEALKDGVSHDNSLVSFKSLQQLKEVLLERTDSILNFSLADTVPAVISMLLKALFVANNRFDGCLDIQILCCECIGIIGAIDPSRLQTFSLDSASKISSVVSNDNKRVYFYKYQREEESRDFVFNFILSQLIPAFRSTQSTLMQGHLSYALQELMKHSGMTLKVMHEKSVPEEIKDTLVPFFTSKYLNESIPTLKTTVYPIYPRKSTHKDWLNSWTTDLVQKVGGKSGYHNKLFSFCRDLMETNIASFLLPNLVLSVLIELGDADSHFVLEETLSVLGVSVLDDEMYSDEEDDLDLLTETPLDDLEKRQLCTQTIFSLIDHLSEWTRMNKRRPLGIKTSNPNKALEQSVLKVETLLDRISQKVRAVAAFRCKAYARALMHYETYFREKRKFFKFDEQKLQPYYGGLQKIYSFMDDIDGLEGISAKFSNPSLDQQILEHESRGAWTAAQTLNELGIHRHPSRLKYHLGLLNCLKNLNHMETMLTHIDSTINVHPEWSETLNSYGVEASWKLGKWESLESYIQKPHKISFETLIGDVIIASRAPYASTPFIMKKGNSLEAVFEKIRTSIVSPLAAASVESYRRSYAEVLKLHMIYEMQTVFEKRKEMTKGIDKLVIDFDAEKMSELFNNWEKRLKITTPAFRTQEPILTLRRILLSDFIINPVSNQKLASVKNLTVECGRIWVQTAKLCENANHHQTAFGSLLHASELEAPNISLERAKWFWNGGQNYKAISELQLALTIKKPLTGVTQSAPSGLQAADTRIDTKSDDYVIAKTHLRLGGWLEEINAASAETILKHYIDASKSQPSWEKTYYYIGRYYSRVFEKEKAKESRNSSPKKFYEMVYYIIKSYGRALANGTRYIYQTLPRILTLWLDFGEKVIGDNKLFEQTKFKDVLVRIMEMKDRLPIYQFLTAFPQLISRIDHPNQNVYNILELILVKVLMAFPQQALWQLVAVNKSINKVRSKRCAEIFTKAKSNPKTSIMNSKFKTMIEEAVKLSDKLIIICNHSVDKHKCKVSLEKDFKGFQHHELQDLKMIVPLQSSLTVALPTNSETLSSHKPFPSHLPTIKGFKDEVQMMTSLMRPRKITMVDSNGKEHFFLCKPKDDLRKDCRLMEFNSMINKLLKKDPESRKRQLYIRTYAVIPLNEECGIIEWVNNTVAFRHSLTKIYDTENLKLSSSELKKICSMENKFEMFTKHLLPRYPPIFHKWFLQTFLEPTEWFTSRLAYSSTLAVMSIVGFVVGLGDRHGENILFDKFRGDCVHVDLNCLFEKGETFEVPEVVPFRLTQNIVDACGVTGVEGVFRKCCEVTLRVLRSNRECLMSVLETFLHDPLCEWSKVKGNGRNSINGQGNNVGKSEKNEQALKKLKRINEKLIGHVYFFKEKQKNAYSNSGNGVAFSVEAQVHELICQATSLKNLSEMYVVQLLPAKWSGLLPLDSGLAGSGSAYPMAHRLPTMHTESRAGNMNFSIDPNLLENNLLSTDEQQSFSNFLNSFNYDESFFSNSPTHYQFPDILNQSPFQQNPPAPSSTTSISSSPHPILIPKNIIPPHQNTFFSQPDFSLQSPVSNPHSPEHENFFPKNQPVFQIKAKNDSFVVLPPENLTANVKQEPGYLSPDSASSSSFGSKRPSSTTDTGVDPIIIKPPPSKKTKHTKELLTEYQKKQNHVVSEKKRRTNIKAGFAQLVSLVPELTESTHKSEAVILQKSIDYIHQLIQQQQDYKLELTNRTIKMKASFLADVFKPLA</sequence>
<dbReference type="PANTHER" id="PTHR11139">
    <property type="entry name" value="ATAXIA TELANGIECTASIA MUTATED ATM -RELATED"/>
    <property type="match status" value="1"/>
</dbReference>
<keyword evidence="9" id="KW-0067">ATP-binding</keyword>
<dbReference type="PANTHER" id="PTHR11139:SF125">
    <property type="entry name" value="SERINE_THREONINE-PROTEIN KINASE MEC1"/>
    <property type="match status" value="1"/>
</dbReference>
<dbReference type="InterPro" id="IPR018936">
    <property type="entry name" value="PI3/4_kinase_CS"/>
</dbReference>
<feature type="domain" description="FAT" evidence="17">
    <location>
        <begin position="1006"/>
        <end position="1597"/>
    </location>
</feature>
<evidence type="ECO:0000256" key="8">
    <source>
        <dbReference type="ARBA" id="ARBA00022777"/>
    </source>
</evidence>
<dbReference type="GO" id="GO:0005634">
    <property type="term" value="C:nucleus"/>
    <property type="evidence" value="ECO:0007669"/>
    <property type="project" value="UniProtKB-SubCell"/>
</dbReference>
<evidence type="ECO:0000256" key="10">
    <source>
        <dbReference type="ARBA" id="ARBA00023204"/>
    </source>
</evidence>
<gene>
    <name evidence="19" type="ORF">HK099_004838</name>
</gene>
<evidence type="ECO:0000256" key="13">
    <source>
        <dbReference type="ARBA" id="ARBA00048679"/>
    </source>
</evidence>
<evidence type="ECO:0000256" key="14">
    <source>
        <dbReference type="SAM" id="MobiDB-lite"/>
    </source>
</evidence>
<dbReference type="Pfam" id="PF00454">
    <property type="entry name" value="PI3_PI4_kinase"/>
    <property type="match status" value="1"/>
</dbReference>
<dbReference type="GO" id="GO:0000077">
    <property type="term" value="P:DNA damage checkpoint signaling"/>
    <property type="evidence" value="ECO:0007669"/>
    <property type="project" value="TreeGrafter"/>
</dbReference>
<dbReference type="GO" id="GO:0000723">
    <property type="term" value="P:telomere maintenance"/>
    <property type="evidence" value="ECO:0007669"/>
    <property type="project" value="TreeGrafter"/>
</dbReference>
<dbReference type="Pfam" id="PF02259">
    <property type="entry name" value="FAT"/>
    <property type="match status" value="1"/>
</dbReference>
<dbReference type="PROSITE" id="PS51189">
    <property type="entry name" value="FAT"/>
    <property type="match status" value="1"/>
</dbReference>
<evidence type="ECO:0000256" key="12">
    <source>
        <dbReference type="ARBA" id="ARBA00047899"/>
    </source>
</evidence>
<dbReference type="GO" id="GO:0005524">
    <property type="term" value="F:ATP binding"/>
    <property type="evidence" value="ECO:0007669"/>
    <property type="project" value="UniProtKB-KW"/>
</dbReference>
<dbReference type="PROSITE" id="PS50888">
    <property type="entry name" value="BHLH"/>
    <property type="match status" value="1"/>
</dbReference>
<dbReference type="InterPro" id="IPR000403">
    <property type="entry name" value="PI3/4_kinase_cat_dom"/>
</dbReference>
<reference evidence="19" key="1">
    <citation type="submission" date="2020-05" db="EMBL/GenBank/DDBJ databases">
        <title>Phylogenomic resolution of chytrid fungi.</title>
        <authorList>
            <person name="Stajich J.E."/>
            <person name="Amses K."/>
            <person name="Simmons R."/>
            <person name="Seto K."/>
            <person name="Myers J."/>
            <person name="Bonds A."/>
            <person name="Quandt C.A."/>
            <person name="Barry K."/>
            <person name="Liu P."/>
            <person name="Grigoriev I."/>
            <person name="Longcore J.E."/>
            <person name="James T.Y."/>
        </authorList>
    </citation>
    <scope>NUCLEOTIDE SEQUENCE</scope>
    <source>
        <strain evidence="19">JEL0476</strain>
    </source>
</reference>
<evidence type="ECO:0000256" key="4">
    <source>
        <dbReference type="ARBA" id="ARBA00022527"/>
    </source>
</evidence>
<evidence type="ECO:0000256" key="11">
    <source>
        <dbReference type="ARBA" id="ARBA00023242"/>
    </source>
</evidence>
<evidence type="ECO:0000259" key="17">
    <source>
        <dbReference type="PROSITE" id="PS51189"/>
    </source>
</evidence>
<dbReference type="SMART" id="SM00353">
    <property type="entry name" value="HLH"/>
    <property type="match status" value="1"/>
</dbReference>
<keyword evidence="8" id="KW-0418">Kinase</keyword>
<dbReference type="Proteomes" id="UP001211065">
    <property type="component" value="Unassembled WGS sequence"/>
</dbReference>
<keyword evidence="5" id="KW-0808">Transferase</keyword>
<evidence type="ECO:0000259" key="18">
    <source>
        <dbReference type="PROSITE" id="PS51190"/>
    </source>
</evidence>
<dbReference type="InterPro" id="IPR056802">
    <property type="entry name" value="ATR-like_M-HEAT"/>
</dbReference>
<evidence type="ECO:0000256" key="2">
    <source>
        <dbReference type="ARBA" id="ARBA00010769"/>
    </source>
</evidence>
<evidence type="ECO:0000256" key="6">
    <source>
        <dbReference type="ARBA" id="ARBA00022741"/>
    </source>
</evidence>
<dbReference type="SUPFAM" id="SSF48371">
    <property type="entry name" value="ARM repeat"/>
    <property type="match status" value="1"/>
</dbReference>
<dbReference type="EMBL" id="JADGJW010000355">
    <property type="protein sequence ID" value="KAJ3219045.1"/>
    <property type="molecule type" value="Genomic_DNA"/>
</dbReference>
<evidence type="ECO:0000256" key="5">
    <source>
        <dbReference type="ARBA" id="ARBA00022679"/>
    </source>
</evidence>
<dbReference type="InterPro" id="IPR057564">
    <property type="entry name" value="HEAT_ATR"/>
</dbReference>
<protein>
    <recommendedName>
        <fullName evidence="3">non-specific serine/threonine protein kinase</fullName>
        <ecNumber evidence="3">2.7.11.1</ecNumber>
    </recommendedName>
</protein>
<organism evidence="19 20">
    <name type="scientific">Clydaea vesicula</name>
    <dbReference type="NCBI Taxonomy" id="447962"/>
    <lineage>
        <taxon>Eukaryota</taxon>
        <taxon>Fungi</taxon>
        <taxon>Fungi incertae sedis</taxon>
        <taxon>Chytridiomycota</taxon>
        <taxon>Chytridiomycota incertae sedis</taxon>
        <taxon>Chytridiomycetes</taxon>
        <taxon>Lobulomycetales</taxon>
        <taxon>Lobulomycetaceae</taxon>
        <taxon>Clydaea</taxon>
    </lineage>
</organism>
<dbReference type="InterPro" id="IPR003151">
    <property type="entry name" value="PIK-rel_kinase_FAT"/>
</dbReference>
<evidence type="ECO:0000259" key="15">
    <source>
        <dbReference type="PROSITE" id="PS50290"/>
    </source>
</evidence>
<dbReference type="InterPro" id="IPR016024">
    <property type="entry name" value="ARM-type_fold"/>
</dbReference>
<dbReference type="InterPro" id="IPR036940">
    <property type="entry name" value="PI3/4_kinase_cat_sf"/>
</dbReference>
<evidence type="ECO:0000259" key="16">
    <source>
        <dbReference type="PROSITE" id="PS50888"/>
    </source>
</evidence>
<dbReference type="Gene3D" id="3.30.1010.10">
    <property type="entry name" value="Phosphatidylinositol 3-kinase Catalytic Subunit, Chain A, domain 4"/>
    <property type="match status" value="1"/>
</dbReference>
<feature type="domain" description="PI3K/PI4K catalytic" evidence="15">
    <location>
        <begin position="1709"/>
        <end position="2015"/>
    </location>
</feature>
<dbReference type="Pfam" id="PF02260">
    <property type="entry name" value="FATC"/>
    <property type="match status" value="1"/>
</dbReference>
<comment type="catalytic activity">
    <reaction evidence="13">
        <text>L-seryl-[protein] + ATP = O-phospho-L-seryl-[protein] + ADP + H(+)</text>
        <dbReference type="Rhea" id="RHEA:17989"/>
        <dbReference type="Rhea" id="RHEA-COMP:9863"/>
        <dbReference type="Rhea" id="RHEA-COMP:11604"/>
        <dbReference type="ChEBI" id="CHEBI:15378"/>
        <dbReference type="ChEBI" id="CHEBI:29999"/>
        <dbReference type="ChEBI" id="CHEBI:30616"/>
        <dbReference type="ChEBI" id="CHEBI:83421"/>
        <dbReference type="ChEBI" id="CHEBI:456216"/>
        <dbReference type="EC" id="2.7.11.1"/>
    </reaction>
</comment>
<feature type="domain" description="FATC" evidence="18">
    <location>
        <begin position="2033"/>
        <end position="2071"/>
    </location>
</feature>
<feature type="domain" description="BHLH" evidence="16">
    <location>
        <begin position="2296"/>
        <end position="2348"/>
    </location>
</feature>
<feature type="compositionally biased region" description="Low complexity" evidence="14">
    <location>
        <begin position="2164"/>
        <end position="2173"/>
    </location>
</feature>
<keyword evidence="11" id="KW-0539">Nucleus</keyword>
<keyword evidence="10" id="KW-0234">DNA repair</keyword>
<dbReference type="SUPFAM" id="SSF48452">
    <property type="entry name" value="TPR-like"/>
    <property type="match status" value="1"/>
</dbReference>
<keyword evidence="7" id="KW-0227">DNA damage</keyword>
<evidence type="ECO:0000313" key="20">
    <source>
        <dbReference type="Proteomes" id="UP001211065"/>
    </source>
</evidence>
<dbReference type="InterPro" id="IPR036638">
    <property type="entry name" value="HLH_DNA-bd_sf"/>
</dbReference>
<dbReference type="SMART" id="SM01343">
    <property type="entry name" value="FATC"/>
    <property type="match status" value="1"/>
</dbReference>
<dbReference type="EC" id="2.7.11.1" evidence="3"/>
<dbReference type="InterPro" id="IPR014009">
    <property type="entry name" value="PIK_FAT"/>
</dbReference>
<dbReference type="GO" id="GO:0005694">
    <property type="term" value="C:chromosome"/>
    <property type="evidence" value="ECO:0007669"/>
    <property type="project" value="TreeGrafter"/>
</dbReference>
<comment type="similarity">
    <text evidence="2">Belongs to the PI3/PI4-kinase family. ATM subfamily.</text>
</comment>
<dbReference type="Pfam" id="PF08064">
    <property type="entry name" value="UME"/>
    <property type="match status" value="1"/>
</dbReference>
<dbReference type="InterPro" id="IPR011598">
    <property type="entry name" value="bHLH_dom"/>
</dbReference>
<proteinExistence type="inferred from homology"/>
<evidence type="ECO:0000256" key="9">
    <source>
        <dbReference type="ARBA" id="ARBA00022840"/>
    </source>
</evidence>
<dbReference type="InterPro" id="IPR011009">
    <property type="entry name" value="Kinase-like_dom_sf"/>
</dbReference>
<dbReference type="InterPro" id="IPR050517">
    <property type="entry name" value="DDR_Repair_Kinase"/>
</dbReference>
<dbReference type="Pfam" id="PF23593">
    <property type="entry name" value="HEAT_ATR"/>
    <property type="match status" value="1"/>
</dbReference>
<dbReference type="Gene3D" id="1.10.1070.11">
    <property type="entry name" value="Phosphatidylinositol 3-/4-kinase, catalytic domain"/>
    <property type="match status" value="1"/>
</dbReference>
<feature type="compositionally biased region" description="Polar residues" evidence="14">
    <location>
        <begin position="2189"/>
        <end position="2206"/>
    </location>
</feature>
<dbReference type="GO" id="GO:0004674">
    <property type="term" value="F:protein serine/threonine kinase activity"/>
    <property type="evidence" value="ECO:0007669"/>
    <property type="project" value="UniProtKB-KW"/>
</dbReference>
<keyword evidence="20" id="KW-1185">Reference proteome</keyword>
<evidence type="ECO:0000256" key="3">
    <source>
        <dbReference type="ARBA" id="ARBA00012513"/>
    </source>
</evidence>
<comment type="subcellular location">
    <subcellularLocation>
        <location evidence="1">Nucleus</location>
    </subcellularLocation>
</comment>
<keyword evidence="6" id="KW-0547">Nucleotide-binding</keyword>